<sequence length="139" mass="15323">MDTVPACLFQLLELCLHWLLTNSSLPGLASFLARRLSPHPDWLYITPARPDSSPLLPGLGADLIQEDRLKISQSRRHQAASRACVTIGDEQQIVKPDLVVCLKEDESSLCTIRTLGAKSISHGRRAQPSPAETMRLRSA</sequence>
<dbReference type="EMBL" id="KQ964246">
    <property type="protein sequence ID" value="KXJ95939.1"/>
    <property type="molecule type" value="Genomic_DNA"/>
</dbReference>
<dbReference type="InParanoid" id="A0A136JFM3"/>
<evidence type="ECO:0000256" key="1">
    <source>
        <dbReference type="SAM" id="SignalP"/>
    </source>
</evidence>
<name>A0A136JFM3_9PEZI</name>
<gene>
    <name evidence="2" type="ORF">Micbo1qcDRAFT_172228</name>
</gene>
<dbReference type="Proteomes" id="UP000070501">
    <property type="component" value="Unassembled WGS sequence"/>
</dbReference>
<accession>A0A136JFM3</accession>
<feature type="chain" id="PRO_5007293718" evidence="1">
    <location>
        <begin position="24"/>
        <end position="139"/>
    </location>
</feature>
<evidence type="ECO:0000313" key="3">
    <source>
        <dbReference type="Proteomes" id="UP000070501"/>
    </source>
</evidence>
<feature type="signal peptide" evidence="1">
    <location>
        <begin position="1"/>
        <end position="23"/>
    </location>
</feature>
<proteinExistence type="predicted"/>
<evidence type="ECO:0000313" key="2">
    <source>
        <dbReference type="EMBL" id="KXJ95939.1"/>
    </source>
</evidence>
<dbReference type="AlphaFoldDB" id="A0A136JFM3"/>
<organism evidence="2 3">
    <name type="scientific">Microdochium bolleyi</name>
    <dbReference type="NCBI Taxonomy" id="196109"/>
    <lineage>
        <taxon>Eukaryota</taxon>
        <taxon>Fungi</taxon>
        <taxon>Dikarya</taxon>
        <taxon>Ascomycota</taxon>
        <taxon>Pezizomycotina</taxon>
        <taxon>Sordariomycetes</taxon>
        <taxon>Xylariomycetidae</taxon>
        <taxon>Xylariales</taxon>
        <taxon>Microdochiaceae</taxon>
        <taxon>Microdochium</taxon>
    </lineage>
</organism>
<protein>
    <submittedName>
        <fullName evidence="2">Uncharacterized protein</fullName>
    </submittedName>
</protein>
<reference evidence="3" key="1">
    <citation type="submission" date="2016-02" db="EMBL/GenBank/DDBJ databases">
        <title>Draft genome sequence of Microdochium bolleyi, a fungal endophyte of beachgrass.</title>
        <authorList>
            <consortium name="DOE Joint Genome Institute"/>
            <person name="David A.S."/>
            <person name="May G."/>
            <person name="Haridas S."/>
            <person name="Lim J."/>
            <person name="Wang M."/>
            <person name="Labutti K."/>
            <person name="Lipzen A."/>
            <person name="Barry K."/>
            <person name="Grigoriev I.V."/>
        </authorList>
    </citation>
    <scope>NUCLEOTIDE SEQUENCE [LARGE SCALE GENOMIC DNA]</scope>
    <source>
        <strain evidence="3">J235TASD1</strain>
    </source>
</reference>
<keyword evidence="1" id="KW-0732">Signal</keyword>
<keyword evidence="3" id="KW-1185">Reference proteome</keyword>